<dbReference type="AlphaFoldDB" id="A0A2H0NCN5"/>
<gene>
    <name evidence="1" type="ORF">COV55_02790</name>
</gene>
<proteinExistence type="predicted"/>
<name>A0A2H0NCN5_9BACT</name>
<organism evidence="1 2">
    <name type="scientific">Candidatus Komeilibacteria bacterium CG11_big_fil_rev_8_21_14_0_20_36_20</name>
    <dbReference type="NCBI Taxonomy" id="1974477"/>
    <lineage>
        <taxon>Bacteria</taxon>
        <taxon>Candidatus Komeiliibacteriota</taxon>
    </lineage>
</organism>
<protein>
    <submittedName>
        <fullName evidence="1">Uncharacterized protein</fullName>
    </submittedName>
</protein>
<evidence type="ECO:0000313" key="2">
    <source>
        <dbReference type="Proteomes" id="UP000230564"/>
    </source>
</evidence>
<accession>A0A2H0NCN5</accession>
<dbReference type="Proteomes" id="UP000230564">
    <property type="component" value="Unassembled WGS sequence"/>
</dbReference>
<evidence type="ECO:0000313" key="1">
    <source>
        <dbReference type="EMBL" id="PIR06658.1"/>
    </source>
</evidence>
<sequence length="131" mass="14954">MLNKSLAIFLANEKVRAISVAFNSMGKFYTYKTIDETIKVGDTVLVEGKNGLTLVEVKTVDIQDTLDFENVNIEYAWIVQKVDKEAYETLKEKEQTLLKEINNLVLKGKKQQMLEILKANNVDIKSLENLK</sequence>
<reference evidence="1 2" key="1">
    <citation type="submission" date="2017-09" db="EMBL/GenBank/DDBJ databases">
        <title>Depth-based differentiation of microbial function through sediment-hosted aquifers and enrichment of novel symbionts in the deep terrestrial subsurface.</title>
        <authorList>
            <person name="Probst A.J."/>
            <person name="Ladd B."/>
            <person name="Jarett J.K."/>
            <person name="Geller-Mcgrath D.E."/>
            <person name="Sieber C.M."/>
            <person name="Emerson J.B."/>
            <person name="Anantharaman K."/>
            <person name="Thomas B.C."/>
            <person name="Malmstrom R."/>
            <person name="Stieglmeier M."/>
            <person name="Klingl A."/>
            <person name="Woyke T."/>
            <person name="Ryan C.M."/>
            <person name="Banfield J.F."/>
        </authorList>
    </citation>
    <scope>NUCLEOTIDE SEQUENCE [LARGE SCALE GENOMIC DNA]</scope>
    <source>
        <strain evidence="1">CG11_big_fil_rev_8_21_14_0_20_36_20</strain>
    </source>
</reference>
<dbReference type="EMBL" id="PCWQ01000011">
    <property type="protein sequence ID" value="PIR06658.1"/>
    <property type="molecule type" value="Genomic_DNA"/>
</dbReference>
<comment type="caution">
    <text evidence="1">The sequence shown here is derived from an EMBL/GenBank/DDBJ whole genome shotgun (WGS) entry which is preliminary data.</text>
</comment>